<feature type="domain" description="DUF4097" evidence="2">
    <location>
        <begin position="127"/>
        <end position="254"/>
    </location>
</feature>
<keyword evidence="1" id="KW-0732">Signal</keyword>
<organism evidence="3 4">
    <name type="scientific">Parafilimonas terrae</name>
    <dbReference type="NCBI Taxonomy" id="1465490"/>
    <lineage>
        <taxon>Bacteria</taxon>
        <taxon>Pseudomonadati</taxon>
        <taxon>Bacteroidota</taxon>
        <taxon>Chitinophagia</taxon>
        <taxon>Chitinophagales</taxon>
        <taxon>Chitinophagaceae</taxon>
        <taxon>Parafilimonas</taxon>
    </lineage>
</organism>
<dbReference type="OrthoDB" id="1114934at2"/>
<dbReference type="STRING" id="1465490.SAMN05444277_103223"/>
<evidence type="ECO:0000256" key="1">
    <source>
        <dbReference type="SAM" id="SignalP"/>
    </source>
</evidence>
<dbReference type="EMBL" id="FOXQ01000003">
    <property type="protein sequence ID" value="SFP93339.1"/>
    <property type="molecule type" value="Genomic_DNA"/>
</dbReference>
<feature type="chain" id="PRO_5011653539" evidence="1">
    <location>
        <begin position="22"/>
        <end position="257"/>
    </location>
</feature>
<evidence type="ECO:0000313" key="3">
    <source>
        <dbReference type="EMBL" id="SFP93339.1"/>
    </source>
</evidence>
<dbReference type="Proteomes" id="UP000199031">
    <property type="component" value="Unassembled WGS sequence"/>
</dbReference>
<protein>
    <submittedName>
        <fullName evidence="3">Putative adhesin</fullName>
    </submittedName>
</protein>
<evidence type="ECO:0000313" key="4">
    <source>
        <dbReference type="Proteomes" id="UP000199031"/>
    </source>
</evidence>
<keyword evidence="4" id="KW-1185">Reference proteome</keyword>
<feature type="signal peptide" evidence="1">
    <location>
        <begin position="1"/>
        <end position="21"/>
    </location>
</feature>
<proteinExistence type="predicted"/>
<dbReference type="AlphaFoldDB" id="A0A1I5UDN1"/>
<reference evidence="3 4" key="1">
    <citation type="submission" date="2016-10" db="EMBL/GenBank/DDBJ databases">
        <authorList>
            <person name="de Groot N.N."/>
        </authorList>
    </citation>
    <scope>NUCLEOTIDE SEQUENCE [LARGE SCALE GENOMIC DNA]</scope>
    <source>
        <strain evidence="3 4">DSM 28286</strain>
    </source>
</reference>
<accession>A0A1I5UDN1</accession>
<name>A0A1I5UDN1_9BACT</name>
<dbReference type="InterPro" id="IPR025164">
    <property type="entry name" value="Toastrack_DUF4097"/>
</dbReference>
<sequence>MKHISYVLLLMLCLASFCLHAQEYKIAVQNTKDGKLILNSFPGDLPVEGYSGNEIIITSDLPAKAPDRAKGLKPVYAGGTDNTGIAVAADKNGNQVVLQCLLPITKSANYKIKVPDNFSIQIDNDCGHSGDVTVSNMKGELAVKNCQDIKVKNVSGPLVFYTISGNININFASLAKDRSVSLASVSGDIDVTVPAATGMDVELNNISGGIYSDFSFPNDDKGLKRVGGGNSVKSRLNGGGASLKITNVSGNIYLRKG</sequence>
<evidence type="ECO:0000259" key="2">
    <source>
        <dbReference type="Pfam" id="PF13349"/>
    </source>
</evidence>
<dbReference type="RefSeq" id="WP_143075782.1">
    <property type="nucleotide sequence ID" value="NZ_FOXQ01000003.1"/>
</dbReference>
<gene>
    <name evidence="3" type="ORF">SAMN05444277_103223</name>
</gene>
<dbReference type="Pfam" id="PF13349">
    <property type="entry name" value="DUF4097"/>
    <property type="match status" value="1"/>
</dbReference>